<comment type="caution">
    <text evidence="2">The sequence shown here is derived from an EMBL/GenBank/DDBJ whole genome shotgun (WGS) entry which is preliminary data.</text>
</comment>
<evidence type="ECO:0000313" key="2">
    <source>
        <dbReference type="EMBL" id="PIY95106.1"/>
    </source>
</evidence>
<evidence type="ECO:0000259" key="1">
    <source>
        <dbReference type="Pfam" id="PF26593"/>
    </source>
</evidence>
<dbReference type="Pfam" id="PF26593">
    <property type="entry name" value="TraC-like"/>
    <property type="match status" value="1"/>
</dbReference>
<dbReference type="EMBL" id="PFMC01000038">
    <property type="protein sequence ID" value="PIY95106.1"/>
    <property type="molecule type" value="Genomic_DNA"/>
</dbReference>
<feature type="domain" description="TraC-like" evidence="1">
    <location>
        <begin position="36"/>
        <end position="210"/>
    </location>
</feature>
<dbReference type="Proteomes" id="UP000228689">
    <property type="component" value="Unassembled WGS sequence"/>
</dbReference>
<proteinExistence type="predicted"/>
<reference evidence="3" key="1">
    <citation type="submission" date="2017-09" db="EMBL/GenBank/DDBJ databases">
        <title>Depth-based differentiation of microbial function through sediment-hosted aquifers and enrichment of novel symbionts in the deep terrestrial subsurface.</title>
        <authorList>
            <person name="Probst A.J."/>
            <person name="Ladd B."/>
            <person name="Jarett J.K."/>
            <person name="Geller-Mcgrath D.E."/>
            <person name="Sieber C.M.K."/>
            <person name="Emerson J.B."/>
            <person name="Anantharaman K."/>
            <person name="Thomas B.C."/>
            <person name="Malmstrom R."/>
            <person name="Stieglmeier M."/>
            <person name="Klingl A."/>
            <person name="Woyke T."/>
            <person name="Ryan C.M."/>
            <person name="Banfield J.F."/>
        </authorList>
    </citation>
    <scope>NUCLEOTIDE SEQUENCE [LARGE SCALE GENOMIC DNA]</scope>
</reference>
<dbReference type="AlphaFoldDB" id="A0A2M7RFJ3"/>
<dbReference type="InterPro" id="IPR058596">
    <property type="entry name" value="TraC-like_dom"/>
</dbReference>
<organism evidence="2 3">
    <name type="scientific">Candidatus Komeilibacteria bacterium CG_4_10_14_0_8_um_filter_37_78</name>
    <dbReference type="NCBI Taxonomy" id="1974471"/>
    <lineage>
        <taxon>Bacteria</taxon>
        <taxon>Candidatus Komeiliibacteriota</taxon>
    </lineage>
</organism>
<accession>A0A2M7RFJ3</accession>
<evidence type="ECO:0000313" key="3">
    <source>
        <dbReference type="Proteomes" id="UP000228689"/>
    </source>
</evidence>
<gene>
    <name evidence="2" type="ORF">COY67_01425</name>
</gene>
<name>A0A2M7RFJ3_9BACT</name>
<sequence length="231" mass="26681">MKNKKSKSKKIASTQKYLFLSNIRDDVLVFKNQGLRAVLMVSAVNFALKGEDEQQSIVQGYISLINSLDFPIQISMQSRKLDIDNYVQRLDERAKAIDNELLKIQLDSYKKFIVELLTIGEIMSKKFYLIVPYEPGSKRRSGSQKKTFLNRFSEVFSPGNVLTMNKKTFDEYKSELERRVAVVETGLQSMGLGVLRLDTQSLIELFYNSYNPVTSEFERMKDINDLQLEMD</sequence>
<protein>
    <recommendedName>
        <fullName evidence="1">TraC-like domain-containing protein</fullName>
    </recommendedName>
</protein>